<name>A0A834IFT9_RHYFE</name>
<gene>
    <name evidence="2" type="ORF">GWI33_007697</name>
</gene>
<feature type="compositionally biased region" description="Pro residues" evidence="1">
    <location>
        <begin position="28"/>
        <end position="40"/>
    </location>
</feature>
<accession>A0A834IFT9</accession>
<keyword evidence="3" id="KW-1185">Reference proteome</keyword>
<protein>
    <submittedName>
        <fullName evidence="2">Uncharacterized protein</fullName>
    </submittedName>
</protein>
<dbReference type="EMBL" id="JAACXV010000377">
    <property type="protein sequence ID" value="KAF7279064.1"/>
    <property type="molecule type" value="Genomic_DNA"/>
</dbReference>
<evidence type="ECO:0000313" key="2">
    <source>
        <dbReference type="EMBL" id="KAF7279064.1"/>
    </source>
</evidence>
<reference evidence="2" key="1">
    <citation type="submission" date="2020-08" db="EMBL/GenBank/DDBJ databases">
        <title>Genome sequencing and assembly of the red palm weevil Rhynchophorus ferrugineus.</title>
        <authorList>
            <person name="Dias G.B."/>
            <person name="Bergman C.M."/>
            <person name="Manee M."/>
        </authorList>
    </citation>
    <scope>NUCLEOTIDE SEQUENCE</scope>
    <source>
        <strain evidence="2">AA-2017</strain>
        <tissue evidence="2">Whole larva</tissue>
    </source>
</reference>
<sequence>MRSPRIINNFLNIIPGGSCRRDIHPGSNRPPPFAAHPPPVPGRICILARARAANTQKNVKKNSAGPKPDECHLTDKKRN</sequence>
<feature type="compositionally biased region" description="Basic and acidic residues" evidence="1">
    <location>
        <begin position="67"/>
        <end position="79"/>
    </location>
</feature>
<evidence type="ECO:0000256" key="1">
    <source>
        <dbReference type="SAM" id="MobiDB-lite"/>
    </source>
</evidence>
<comment type="caution">
    <text evidence="2">The sequence shown here is derived from an EMBL/GenBank/DDBJ whole genome shotgun (WGS) entry which is preliminary data.</text>
</comment>
<organism evidence="2 3">
    <name type="scientific">Rhynchophorus ferrugineus</name>
    <name type="common">Red palm weevil</name>
    <name type="synonym">Curculio ferrugineus</name>
    <dbReference type="NCBI Taxonomy" id="354439"/>
    <lineage>
        <taxon>Eukaryota</taxon>
        <taxon>Metazoa</taxon>
        <taxon>Ecdysozoa</taxon>
        <taxon>Arthropoda</taxon>
        <taxon>Hexapoda</taxon>
        <taxon>Insecta</taxon>
        <taxon>Pterygota</taxon>
        <taxon>Neoptera</taxon>
        <taxon>Endopterygota</taxon>
        <taxon>Coleoptera</taxon>
        <taxon>Polyphaga</taxon>
        <taxon>Cucujiformia</taxon>
        <taxon>Curculionidae</taxon>
        <taxon>Dryophthorinae</taxon>
        <taxon>Rhynchophorus</taxon>
    </lineage>
</organism>
<feature type="region of interest" description="Disordered" evidence="1">
    <location>
        <begin position="21"/>
        <end position="40"/>
    </location>
</feature>
<dbReference type="AlphaFoldDB" id="A0A834IFT9"/>
<dbReference type="Proteomes" id="UP000625711">
    <property type="component" value="Unassembled WGS sequence"/>
</dbReference>
<feature type="region of interest" description="Disordered" evidence="1">
    <location>
        <begin position="53"/>
        <end position="79"/>
    </location>
</feature>
<proteinExistence type="predicted"/>
<evidence type="ECO:0000313" key="3">
    <source>
        <dbReference type="Proteomes" id="UP000625711"/>
    </source>
</evidence>